<evidence type="ECO:0000313" key="1">
    <source>
        <dbReference type="EMBL" id="ERN16454.1"/>
    </source>
</evidence>
<gene>
    <name evidence="1" type="ORF">AMTR_s00052p00200910</name>
</gene>
<protein>
    <submittedName>
        <fullName evidence="1">Uncharacterized protein</fullName>
    </submittedName>
</protein>
<evidence type="ECO:0000313" key="2">
    <source>
        <dbReference type="Proteomes" id="UP000017836"/>
    </source>
</evidence>
<name>U5D204_AMBTC</name>
<dbReference type="EMBL" id="KI392446">
    <property type="protein sequence ID" value="ERN16454.1"/>
    <property type="molecule type" value="Genomic_DNA"/>
</dbReference>
<reference evidence="2" key="1">
    <citation type="journal article" date="2013" name="Science">
        <title>The Amborella genome and the evolution of flowering plants.</title>
        <authorList>
            <consortium name="Amborella Genome Project"/>
        </authorList>
    </citation>
    <scope>NUCLEOTIDE SEQUENCE [LARGE SCALE GENOMIC DNA]</scope>
</reference>
<dbReference type="Proteomes" id="UP000017836">
    <property type="component" value="Unassembled WGS sequence"/>
</dbReference>
<dbReference type="AlphaFoldDB" id="U5D204"/>
<proteinExistence type="predicted"/>
<sequence>MKAVVREPDAVRGLRTATSFFAHERPFPVGDPSDNISINTFSLALNKAASEAKGAMYLISI</sequence>
<dbReference type="Gramene" id="ERN16454">
    <property type="protein sequence ID" value="ERN16454"/>
    <property type="gene ID" value="AMTR_s00052p00200910"/>
</dbReference>
<keyword evidence="2" id="KW-1185">Reference proteome</keyword>
<accession>U5D204</accession>
<organism evidence="1 2">
    <name type="scientific">Amborella trichopoda</name>
    <dbReference type="NCBI Taxonomy" id="13333"/>
    <lineage>
        <taxon>Eukaryota</taxon>
        <taxon>Viridiplantae</taxon>
        <taxon>Streptophyta</taxon>
        <taxon>Embryophyta</taxon>
        <taxon>Tracheophyta</taxon>
        <taxon>Spermatophyta</taxon>
        <taxon>Magnoliopsida</taxon>
        <taxon>Amborellales</taxon>
        <taxon>Amborellaceae</taxon>
        <taxon>Amborella</taxon>
    </lineage>
</organism>
<dbReference type="HOGENOM" id="CLU_2925670_0_0_1"/>